<dbReference type="EMBL" id="CP060696">
    <property type="protein sequence ID" value="QNO18754.1"/>
    <property type="molecule type" value="Genomic_DNA"/>
</dbReference>
<dbReference type="GO" id="GO:0043190">
    <property type="term" value="C:ATP-binding cassette (ABC) transporter complex"/>
    <property type="evidence" value="ECO:0007669"/>
    <property type="project" value="InterPro"/>
</dbReference>
<evidence type="ECO:0000313" key="6">
    <source>
        <dbReference type="EMBL" id="QNO18754.1"/>
    </source>
</evidence>
<dbReference type="PANTHER" id="PTHR30290">
    <property type="entry name" value="PERIPLASMIC BINDING COMPONENT OF ABC TRANSPORTER"/>
    <property type="match status" value="1"/>
</dbReference>
<dbReference type="Proteomes" id="UP000516046">
    <property type="component" value="Chromosome"/>
</dbReference>
<proteinExistence type="inferred from homology"/>
<dbReference type="KEGG" id="caml:H6X83_03735"/>
<keyword evidence="7" id="KW-1185">Reference proteome</keyword>
<evidence type="ECO:0000256" key="3">
    <source>
        <dbReference type="ARBA" id="ARBA00022729"/>
    </source>
</evidence>
<reference evidence="6 7" key="1">
    <citation type="submission" date="2020-08" db="EMBL/GenBank/DDBJ databases">
        <authorList>
            <person name="Ren C."/>
            <person name="Gu Y."/>
            <person name="Xu Y."/>
        </authorList>
    </citation>
    <scope>NUCLEOTIDE SEQUENCE [LARGE SCALE GENOMIC DNA]</scope>
    <source>
        <strain evidence="6 7">LBM18003</strain>
    </source>
</reference>
<evidence type="ECO:0000313" key="7">
    <source>
        <dbReference type="Proteomes" id="UP000516046"/>
    </source>
</evidence>
<evidence type="ECO:0000256" key="4">
    <source>
        <dbReference type="SAM" id="SignalP"/>
    </source>
</evidence>
<dbReference type="CDD" id="cd00995">
    <property type="entry name" value="PBP2_NikA_DppA_OppA_like"/>
    <property type="match status" value="1"/>
</dbReference>
<dbReference type="PANTHER" id="PTHR30290:SF9">
    <property type="entry name" value="OLIGOPEPTIDE-BINDING PROTEIN APPA"/>
    <property type="match status" value="1"/>
</dbReference>
<dbReference type="PROSITE" id="PS51257">
    <property type="entry name" value="PROKAR_LIPOPROTEIN"/>
    <property type="match status" value="1"/>
</dbReference>
<dbReference type="GO" id="GO:0042597">
    <property type="term" value="C:periplasmic space"/>
    <property type="evidence" value="ECO:0007669"/>
    <property type="project" value="UniProtKB-ARBA"/>
</dbReference>
<protein>
    <submittedName>
        <fullName evidence="6">ABC transporter substrate-binding protein</fullName>
    </submittedName>
</protein>
<dbReference type="Gene3D" id="3.90.76.10">
    <property type="entry name" value="Dipeptide-binding Protein, Domain 1"/>
    <property type="match status" value="1"/>
</dbReference>
<dbReference type="AlphaFoldDB" id="A0A7G9WJ92"/>
<evidence type="ECO:0000256" key="1">
    <source>
        <dbReference type="ARBA" id="ARBA00005695"/>
    </source>
</evidence>
<feature type="signal peptide" evidence="4">
    <location>
        <begin position="1"/>
        <end position="21"/>
    </location>
</feature>
<dbReference type="RefSeq" id="WP_212507822.1">
    <property type="nucleotide sequence ID" value="NZ_CP060696.1"/>
</dbReference>
<keyword evidence="3 4" id="KW-0732">Signal</keyword>
<evidence type="ECO:0000256" key="2">
    <source>
        <dbReference type="ARBA" id="ARBA00022448"/>
    </source>
</evidence>
<dbReference type="InterPro" id="IPR000914">
    <property type="entry name" value="SBP_5_dom"/>
</dbReference>
<gene>
    <name evidence="6" type="ORF">H6X83_03735</name>
</gene>
<evidence type="ECO:0000259" key="5">
    <source>
        <dbReference type="Pfam" id="PF00496"/>
    </source>
</evidence>
<dbReference type="Gene3D" id="3.40.190.10">
    <property type="entry name" value="Periplasmic binding protein-like II"/>
    <property type="match status" value="1"/>
</dbReference>
<name>A0A7G9WJ92_9FIRM</name>
<sequence>MKLAKTLGKRLLCLFTAAAVAAAAAGCGSGGTSQTSAAASTTAAGGDKNIVNIGVTDTLGSLNPLTIDATEINKYATAMMFLPLVELNSKMEFESALADSITTKDNKTFTINLNKNAAWSDGKPVTAEDVAFTVLRLCSPVIANTSMSLSALEGTGEDGFVAKGASSVSGIKVIDDKTLTFTMKQSMALTTFENSYARYILTVPKHVLSSVTEDKLAKYGWFNSPTVVDGPYIATSVDTNHYISYKANEKYWKGAPKISKMNIKIVAASQVYAGLQSGEIDFVQQTMAAIPQEDYENIEKLGNVTAKYGDPVTTQSLFLNTKTIPDVRVRQAIQYAIDRNLLLKNLLNGKGEVDDGFLTSASPYFDKSLTPTAYNPAKAKELVQQANWDSSKTLSFYVNSGDSTFVNGSSVIKEELAQIGINVEIRTVDLATLMSTAGSQKFDLLAVQYTYAPVDLYPDVHWLLGGAGSWTNYSSKTVNEALAKTQQTSDKAEITKQYLTINQTVQKDVPMINTYAISALGAVSKRLKNAEPTVYGSFTNIQNWEIQ</sequence>
<dbReference type="SUPFAM" id="SSF53850">
    <property type="entry name" value="Periplasmic binding protein-like II"/>
    <property type="match status" value="1"/>
</dbReference>
<keyword evidence="2" id="KW-0813">Transport</keyword>
<dbReference type="PIRSF" id="PIRSF002741">
    <property type="entry name" value="MppA"/>
    <property type="match status" value="1"/>
</dbReference>
<organism evidence="6 7">
    <name type="scientific">Caproicibacterium amylolyticum</name>
    <dbReference type="NCBI Taxonomy" id="2766537"/>
    <lineage>
        <taxon>Bacteria</taxon>
        <taxon>Bacillati</taxon>
        <taxon>Bacillota</taxon>
        <taxon>Clostridia</taxon>
        <taxon>Eubacteriales</taxon>
        <taxon>Oscillospiraceae</taxon>
        <taxon>Caproicibacterium</taxon>
    </lineage>
</organism>
<dbReference type="Pfam" id="PF00496">
    <property type="entry name" value="SBP_bac_5"/>
    <property type="match status" value="1"/>
</dbReference>
<comment type="similarity">
    <text evidence="1">Belongs to the bacterial solute-binding protein 5 family.</text>
</comment>
<dbReference type="Gene3D" id="3.10.105.10">
    <property type="entry name" value="Dipeptide-binding Protein, Domain 3"/>
    <property type="match status" value="1"/>
</dbReference>
<dbReference type="GO" id="GO:0015833">
    <property type="term" value="P:peptide transport"/>
    <property type="evidence" value="ECO:0007669"/>
    <property type="project" value="TreeGrafter"/>
</dbReference>
<dbReference type="InterPro" id="IPR039424">
    <property type="entry name" value="SBP_5"/>
</dbReference>
<feature type="chain" id="PRO_5039247267" evidence="4">
    <location>
        <begin position="22"/>
        <end position="547"/>
    </location>
</feature>
<dbReference type="InterPro" id="IPR030678">
    <property type="entry name" value="Peptide/Ni-bd"/>
</dbReference>
<accession>A0A7G9WJ92</accession>
<dbReference type="GO" id="GO:1904680">
    <property type="term" value="F:peptide transmembrane transporter activity"/>
    <property type="evidence" value="ECO:0007669"/>
    <property type="project" value="TreeGrafter"/>
</dbReference>
<feature type="domain" description="Solute-binding protein family 5" evidence="5">
    <location>
        <begin position="93"/>
        <end position="468"/>
    </location>
</feature>